<protein>
    <recommendedName>
        <fullName evidence="1">ASCH domain-containing protein</fullName>
    </recommendedName>
</protein>
<dbReference type="PANTHER" id="PTHR39203">
    <property type="entry name" value="CYTOPLASMIC PROTEIN-RELATED"/>
    <property type="match status" value="1"/>
</dbReference>
<evidence type="ECO:0000259" key="1">
    <source>
        <dbReference type="SMART" id="SM01022"/>
    </source>
</evidence>
<accession>A0A077MF54</accession>
<dbReference type="InterPro" id="IPR015947">
    <property type="entry name" value="PUA-like_sf"/>
</dbReference>
<dbReference type="SUPFAM" id="SSF88697">
    <property type="entry name" value="PUA domain-like"/>
    <property type="match status" value="1"/>
</dbReference>
<dbReference type="InterPro" id="IPR007374">
    <property type="entry name" value="ASCH_domain"/>
</dbReference>
<proteinExistence type="predicted"/>
<dbReference type="CDD" id="cd06553">
    <property type="entry name" value="ASCH_Ef3133_like"/>
    <property type="match status" value="1"/>
</dbReference>
<feature type="domain" description="ASCH" evidence="1">
    <location>
        <begin position="43"/>
        <end position="165"/>
    </location>
</feature>
<organism evidence="2 3">
    <name type="scientific">Nostocoides jenkinsii Ben 74</name>
    <dbReference type="NCBI Taxonomy" id="1193518"/>
    <lineage>
        <taxon>Bacteria</taxon>
        <taxon>Bacillati</taxon>
        <taxon>Actinomycetota</taxon>
        <taxon>Actinomycetes</taxon>
        <taxon>Micrococcales</taxon>
        <taxon>Intrasporangiaceae</taxon>
        <taxon>Nostocoides</taxon>
    </lineage>
</organism>
<comment type="caution">
    <text evidence="2">The sequence shown here is derived from an EMBL/GenBank/DDBJ whole genome shotgun (WGS) entry which is preliminary data.</text>
</comment>
<dbReference type="EMBL" id="CAJC01000155">
    <property type="protein sequence ID" value="CCI53698.1"/>
    <property type="molecule type" value="Genomic_DNA"/>
</dbReference>
<dbReference type="Gene3D" id="3.10.400.10">
    <property type="entry name" value="Sulfate adenylyltransferase"/>
    <property type="match status" value="1"/>
</dbReference>
<dbReference type="PANTHER" id="PTHR39203:SF1">
    <property type="entry name" value="CYTOPLASMIC PROTEIN"/>
    <property type="match status" value="1"/>
</dbReference>
<dbReference type="AlphaFoldDB" id="A0A077MF54"/>
<dbReference type="SMART" id="SM01022">
    <property type="entry name" value="ASCH"/>
    <property type="match status" value="1"/>
</dbReference>
<sequence length="171" mass="19069">MDQSEQQHEIEVFWELAKVKAKLNRFEVYAGVNARSALIPPAWAFGATPEQADSLLALVLDGIKTGTAGALWDYEVENEPVPEPGTLSIILDGAGHPRALIETTAVSVVPFHEVDADFAAAEGEDDRSLASWRRIHQKFFTEVADHDRGFHLDMPVVCERFRLLYPTRRNA</sequence>
<dbReference type="InterPro" id="IPR009326">
    <property type="entry name" value="DUF984"/>
</dbReference>
<evidence type="ECO:0000313" key="3">
    <source>
        <dbReference type="Proteomes" id="UP000035720"/>
    </source>
</evidence>
<dbReference type="RefSeq" id="WP_048546030.1">
    <property type="nucleotide sequence ID" value="NZ_HF571038.1"/>
</dbReference>
<dbReference type="OrthoDB" id="9807542at2"/>
<name>A0A077MF54_9MICO</name>
<dbReference type="STRING" id="1193518.BN13_440023"/>
<dbReference type="Pfam" id="PF04266">
    <property type="entry name" value="ASCH"/>
    <property type="match status" value="1"/>
</dbReference>
<keyword evidence="3" id="KW-1185">Reference proteome</keyword>
<reference evidence="2 3" key="1">
    <citation type="journal article" date="2013" name="ISME J.">
        <title>A metabolic model for members of the genus Tetrasphaera involved in enhanced biological phosphorus removal.</title>
        <authorList>
            <person name="Kristiansen R."/>
            <person name="Nguyen H.T.T."/>
            <person name="Saunders A.M."/>
            <person name="Nielsen J.L."/>
            <person name="Wimmer R."/>
            <person name="Le V.Q."/>
            <person name="McIlroy S.J."/>
            <person name="Petrovski S."/>
            <person name="Seviour R.J."/>
            <person name="Calteau A."/>
            <person name="Nielsen K.L."/>
            <person name="Nielsen P.H."/>
        </authorList>
    </citation>
    <scope>NUCLEOTIDE SEQUENCE [LARGE SCALE GENOMIC DNA]</scope>
    <source>
        <strain evidence="2 3">Ben 74</strain>
    </source>
</reference>
<evidence type="ECO:0000313" key="2">
    <source>
        <dbReference type="EMBL" id="CCI53698.1"/>
    </source>
</evidence>
<dbReference type="Proteomes" id="UP000035720">
    <property type="component" value="Unassembled WGS sequence"/>
</dbReference>
<gene>
    <name evidence="2" type="ORF">BN13_440023</name>
</gene>